<dbReference type="InterPro" id="IPR010317">
    <property type="entry name" value="WxLIP_PGBD"/>
</dbReference>
<evidence type="ECO:0000256" key="1">
    <source>
        <dbReference type="SAM" id="Phobius"/>
    </source>
</evidence>
<dbReference type="AlphaFoldDB" id="A0A3R8KL73"/>
<feature type="transmembrane region" description="Helical" evidence="1">
    <location>
        <begin position="309"/>
        <end position="331"/>
    </location>
</feature>
<dbReference type="InterPro" id="IPR021759">
    <property type="entry name" value="WxLIP_HBD"/>
</dbReference>
<dbReference type="Pfam" id="PF06030">
    <property type="entry name" value="WxLIP_PGBD"/>
    <property type="match status" value="1"/>
</dbReference>
<evidence type="ECO:0000259" key="3">
    <source>
        <dbReference type="Pfam" id="PF11797"/>
    </source>
</evidence>
<feature type="domain" description="WxL Interacting Protein peptidoglycan binding" evidence="2">
    <location>
        <begin position="34"/>
        <end position="153"/>
    </location>
</feature>
<dbReference type="EMBL" id="QWZQ01000023">
    <property type="protein sequence ID" value="RRK10317.1"/>
    <property type="molecule type" value="Genomic_DNA"/>
</dbReference>
<keyword evidence="5" id="KW-1185">Reference proteome</keyword>
<keyword evidence="1" id="KW-1133">Transmembrane helix</keyword>
<organism evidence="4 5">
    <name type="scientific">Lactiplantibacillus garii</name>
    <dbReference type="NCBI Taxonomy" id="2306423"/>
    <lineage>
        <taxon>Bacteria</taxon>
        <taxon>Bacillati</taxon>
        <taxon>Bacillota</taxon>
        <taxon>Bacilli</taxon>
        <taxon>Lactobacillales</taxon>
        <taxon>Lactobacillaceae</taxon>
        <taxon>Lactiplantibacillus</taxon>
    </lineage>
</organism>
<dbReference type="Proteomes" id="UP000283633">
    <property type="component" value="Unassembled WGS sequence"/>
</dbReference>
<sequence>MAVFKKWQKIGLVLIVGLAGLLLGGKASANTVGFEVSPVIPKNQVDQSVTYFDLKLKPQQTQTLAVNVKNTSSKSITVHTSVAKATTNVNAAVQYKYLKADKSINLPYDISKLITTKQRNLTLKKGESKVVNFKIKMPKKSYEGLLVGGLTFLKQADKKPDKHAVAIRNQYSYTIATVLHGKKEFKKNQLTLGEIKATQSNSYNQISIELENRTAAFLNKLATNVQIYKYGGTKAVYQQKNKNGQMAPNSVYALPLKVGTTPLKPGKYTAKIIVTSKKQHWEFTKDFTITGKQADKLNKSAVIDHQTNWWLWIGVGLLILLLLALLGYYIYRKQRKIKDLEKQLREQQENDNH</sequence>
<evidence type="ECO:0000313" key="4">
    <source>
        <dbReference type="EMBL" id="RRK10317.1"/>
    </source>
</evidence>
<dbReference type="OrthoDB" id="2365961at2"/>
<evidence type="ECO:0000313" key="5">
    <source>
        <dbReference type="Proteomes" id="UP000283633"/>
    </source>
</evidence>
<protein>
    <submittedName>
        <fullName evidence="4">DUF916 and DUF3324 domain-containing protein</fullName>
    </submittedName>
</protein>
<keyword evidence="1" id="KW-0812">Transmembrane</keyword>
<feature type="domain" description="WxL Interacting Protein host binding" evidence="3">
    <location>
        <begin position="164"/>
        <end position="299"/>
    </location>
</feature>
<evidence type="ECO:0000259" key="2">
    <source>
        <dbReference type="Pfam" id="PF06030"/>
    </source>
</evidence>
<name>A0A3R8KL73_9LACO</name>
<reference evidence="4 5" key="1">
    <citation type="submission" date="2018-08" db="EMBL/GenBank/DDBJ databases">
        <title>Genome Lactobacillus garii FI11369.</title>
        <authorList>
            <person name="Diaz M."/>
            <person name="Narbad A."/>
        </authorList>
    </citation>
    <scope>NUCLEOTIDE SEQUENCE [LARGE SCALE GENOMIC DNA]</scope>
    <source>
        <strain evidence="4 5">FI11369</strain>
    </source>
</reference>
<keyword evidence="1" id="KW-0472">Membrane</keyword>
<proteinExistence type="predicted"/>
<accession>A0A3R8KL73</accession>
<dbReference type="Pfam" id="PF11797">
    <property type="entry name" value="WxLIP_HBD"/>
    <property type="match status" value="1"/>
</dbReference>
<gene>
    <name evidence="4" type="ORF">D1831_07970</name>
</gene>
<comment type="caution">
    <text evidence="4">The sequence shown here is derived from an EMBL/GenBank/DDBJ whole genome shotgun (WGS) entry which is preliminary data.</text>
</comment>
<dbReference type="RefSeq" id="WP_125072402.1">
    <property type="nucleotide sequence ID" value="NZ_QWZQ01000023.1"/>
</dbReference>